<sequence length="110" mass="12640">MPIPILTLTLILISNPLLKPEQAYLHLCSYSHSQWKRQRLTASSPSQAVLPSNQNQNQKYLNQKHSNQKLDGAEEEEEKAIPSPSLIQTQKKALVLVLAWDTEMCEREMW</sequence>
<organism evidence="3 4">
    <name type="scientific">Gymnopilus junonius</name>
    <name type="common">Spectacular rustgill mushroom</name>
    <name type="synonym">Gymnopilus spectabilis subsp. junonius</name>
    <dbReference type="NCBI Taxonomy" id="109634"/>
    <lineage>
        <taxon>Eukaryota</taxon>
        <taxon>Fungi</taxon>
        <taxon>Dikarya</taxon>
        <taxon>Basidiomycota</taxon>
        <taxon>Agaricomycotina</taxon>
        <taxon>Agaricomycetes</taxon>
        <taxon>Agaricomycetidae</taxon>
        <taxon>Agaricales</taxon>
        <taxon>Agaricineae</taxon>
        <taxon>Hymenogastraceae</taxon>
        <taxon>Gymnopilus</taxon>
    </lineage>
</organism>
<evidence type="ECO:0000313" key="3">
    <source>
        <dbReference type="EMBL" id="KAF8900721.1"/>
    </source>
</evidence>
<comment type="caution">
    <text evidence="3">The sequence shown here is derived from an EMBL/GenBank/DDBJ whole genome shotgun (WGS) entry which is preliminary data.</text>
</comment>
<proteinExistence type="predicted"/>
<feature type="compositionally biased region" description="Low complexity" evidence="1">
    <location>
        <begin position="53"/>
        <end position="64"/>
    </location>
</feature>
<keyword evidence="4" id="KW-1185">Reference proteome</keyword>
<keyword evidence="2" id="KW-0732">Signal</keyword>
<feature type="chain" id="PRO_5040435091" evidence="2">
    <location>
        <begin position="24"/>
        <end position="110"/>
    </location>
</feature>
<feature type="compositionally biased region" description="Polar residues" evidence="1">
    <location>
        <begin position="42"/>
        <end position="52"/>
    </location>
</feature>
<evidence type="ECO:0000256" key="2">
    <source>
        <dbReference type="SAM" id="SignalP"/>
    </source>
</evidence>
<name>A0A9P5NPG5_GYMJU</name>
<dbReference type="EMBL" id="JADNYJ010000046">
    <property type="protein sequence ID" value="KAF8900721.1"/>
    <property type="molecule type" value="Genomic_DNA"/>
</dbReference>
<dbReference type="Proteomes" id="UP000724874">
    <property type="component" value="Unassembled WGS sequence"/>
</dbReference>
<feature type="signal peptide" evidence="2">
    <location>
        <begin position="1"/>
        <end position="23"/>
    </location>
</feature>
<evidence type="ECO:0000313" key="4">
    <source>
        <dbReference type="Proteomes" id="UP000724874"/>
    </source>
</evidence>
<accession>A0A9P5NPG5</accession>
<gene>
    <name evidence="3" type="ORF">CPB84DRAFT_1019583</name>
</gene>
<protein>
    <submittedName>
        <fullName evidence="3">Uncharacterized protein</fullName>
    </submittedName>
</protein>
<feature type="region of interest" description="Disordered" evidence="1">
    <location>
        <begin position="42"/>
        <end position="84"/>
    </location>
</feature>
<reference evidence="3" key="1">
    <citation type="submission" date="2020-11" db="EMBL/GenBank/DDBJ databases">
        <authorList>
            <consortium name="DOE Joint Genome Institute"/>
            <person name="Ahrendt S."/>
            <person name="Riley R."/>
            <person name="Andreopoulos W."/>
            <person name="LaButti K."/>
            <person name="Pangilinan J."/>
            <person name="Ruiz-duenas F.J."/>
            <person name="Barrasa J.M."/>
            <person name="Sanchez-Garcia M."/>
            <person name="Camarero S."/>
            <person name="Miyauchi S."/>
            <person name="Serrano A."/>
            <person name="Linde D."/>
            <person name="Babiker R."/>
            <person name="Drula E."/>
            <person name="Ayuso-Fernandez I."/>
            <person name="Pacheco R."/>
            <person name="Padilla G."/>
            <person name="Ferreira P."/>
            <person name="Barriuso J."/>
            <person name="Kellner H."/>
            <person name="Castanera R."/>
            <person name="Alfaro M."/>
            <person name="Ramirez L."/>
            <person name="Pisabarro A.G."/>
            <person name="Kuo A."/>
            <person name="Tritt A."/>
            <person name="Lipzen A."/>
            <person name="He G."/>
            <person name="Yan M."/>
            <person name="Ng V."/>
            <person name="Cullen D."/>
            <person name="Martin F."/>
            <person name="Rosso M.-N."/>
            <person name="Henrissat B."/>
            <person name="Hibbett D."/>
            <person name="Martinez A.T."/>
            <person name="Grigoriev I.V."/>
        </authorList>
    </citation>
    <scope>NUCLEOTIDE SEQUENCE</scope>
    <source>
        <strain evidence="3">AH 44721</strain>
    </source>
</reference>
<evidence type="ECO:0000256" key="1">
    <source>
        <dbReference type="SAM" id="MobiDB-lite"/>
    </source>
</evidence>
<dbReference type="AlphaFoldDB" id="A0A9P5NPG5"/>